<organism evidence="1 2">
    <name type="scientific">Populus alba</name>
    <name type="common">White poplar</name>
    <dbReference type="NCBI Taxonomy" id="43335"/>
    <lineage>
        <taxon>Eukaryota</taxon>
        <taxon>Viridiplantae</taxon>
        <taxon>Streptophyta</taxon>
        <taxon>Embryophyta</taxon>
        <taxon>Tracheophyta</taxon>
        <taxon>Spermatophyta</taxon>
        <taxon>Magnoliopsida</taxon>
        <taxon>eudicotyledons</taxon>
        <taxon>Gunneridae</taxon>
        <taxon>Pentapetalae</taxon>
        <taxon>rosids</taxon>
        <taxon>fabids</taxon>
        <taxon>Malpighiales</taxon>
        <taxon>Salicaceae</taxon>
        <taxon>Saliceae</taxon>
        <taxon>Populus</taxon>
    </lineage>
</organism>
<keyword evidence="2" id="KW-1185">Reference proteome</keyword>
<evidence type="ECO:0000313" key="1">
    <source>
        <dbReference type="EMBL" id="KAL3611802.1"/>
    </source>
</evidence>
<protein>
    <submittedName>
        <fullName evidence="1">Uncharacterized protein</fullName>
    </submittedName>
</protein>
<accession>A0ACC4D4F8</accession>
<reference evidence="1 2" key="1">
    <citation type="journal article" date="2024" name="Plant Biotechnol. J.">
        <title>Genome and CRISPR/Cas9 system of a widespread forest tree (Populus alba) in the world.</title>
        <authorList>
            <person name="Liu Y.J."/>
            <person name="Jiang P.F."/>
            <person name="Han X.M."/>
            <person name="Li X.Y."/>
            <person name="Wang H.M."/>
            <person name="Wang Y.J."/>
            <person name="Wang X.X."/>
            <person name="Zeng Q.Y."/>
        </authorList>
    </citation>
    <scope>NUCLEOTIDE SEQUENCE [LARGE SCALE GENOMIC DNA]</scope>
    <source>
        <strain evidence="2">cv. PAL-ZL1</strain>
    </source>
</reference>
<dbReference type="EMBL" id="RCHU02000001">
    <property type="protein sequence ID" value="KAL3611802.1"/>
    <property type="molecule type" value="Genomic_DNA"/>
</dbReference>
<dbReference type="Proteomes" id="UP000309997">
    <property type="component" value="Unassembled WGS sequence"/>
</dbReference>
<sequence length="164" mass="18888">MDKKGRDFFRVESISTNMSDYGEVQAAARDFSEGSGYAWDNTWCELKFQITNLMEENLQQQADLARRNIEKKLVIDKLRLQLEHLKAENRSVQGCVSCSKDGEKRNSLQRRGLLSEVIAYLTYRVELSKTVVWEYYFIREVAAPWSKATVSFPLAVPQPCSSHV</sequence>
<gene>
    <name evidence="1" type="ORF">D5086_002822</name>
</gene>
<comment type="caution">
    <text evidence="1">The sequence shown here is derived from an EMBL/GenBank/DDBJ whole genome shotgun (WGS) entry which is preliminary data.</text>
</comment>
<name>A0ACC4D4F8_POPAL</name>
<evidence type="ECO:0000313" key="2">
    <source>
        <dbReference type="Proteomes" id="UP000309997"/>
    </source>
</evidence>
<proteinExistence type="predicted"/>